<dbReference type="PROSITE" id="PS51257">
    <property type="entry name" value="PROKAR_LIPOPROTEIN"/>
    <property type="match status" value="1"/>
</dbReference>
<dbReference type="Proteomes" id="UP001597262">
    <property type="component" value="Unassembled WGS sequence"/>
</dbReference>
<comment type="caution">
    <text evidence="1">The sequence shown here is derived from an EMBL/GenBank/DDBJ whole genome shotgun (WGS) entry which is preliminary data.</text>
</comment>
<sequence length="282" mass="31776">MNKLTFSYQKAVIGLFVFMIMIAVSACGLREEKTPEQWFNFTWSGLAGCDSLSFQGLAALQRGDEAAKKENISYTGRLNNHRELSIQTVIPQNPSSGRVRTAEAGAFSKSKFKLRWERGGWRLQSNENDMMVRGLTRLNPLHQLEEIKGTSKTITAESGAARGTKVLRIVLNPSEATLRMKDRLLEEMSSLGFGLENKLQKVDASRQDIVEKELNTLWTSGNAKLQKMLEQMNANVVYHLTIDRKTGLPARLTSETTVDYVTFQGASKHEVLYTDTRFDGYR</sequence>
<keyword evidence="2" id="KW-1185">Reference proteome</keyword>
<dbReference type="RefSeq" id="WP_379318228.1">
    <property type="nucleotide sequence ID" value="NZ_JBHTLM010000004.1"/>
</dbReference>
<protein>
    <recommendedName>
        <fullName evidence="3">Lipoprotein</fullName>
    </recommendedName>
</protein>
<evidence type="ECO:0000313" key="2">
    <source>
        <dbReference type="Proteomes" id="UP001597262"/>
    </source>
</evidence>
<evidence type="ECO:0008006" key="3">
    <source>
        <dbReference type="Google" id="ProtNLM"/>
    </source>
</evidence>
<name>A0ABW3RV20_9BACL</name>
<gene>
    <name evidence="1" type="ORF">ACFQ3W_07535</name>
</gene>
<proteinExistence type="predicted"/>
<accession>A0ABW3RV20</accession>
<dbReference type="EMBL" id="JBHTLM010000004">
    <property type="protein sequence ID" value="MFD1176147.1"/>
    <property type="molecule type" value="Genomic_DNA"/>
</dbReference>
<evidence type="ECO:0000313" key="1">
    <source>
        <dbReference type="EMBL" id="MFD1176147.1"/>
    </source>
</evidence>
<organism evidence="1 2">
    <name type="scientific">Paenibacillus puldeungensis</name>
    <dbReference type="NCBI Taxonomy" id="696536"/>
    <lineage>
        <taxon>Bacteria</taxon>
        <taxon>Bacillati</taxon>
        <taxon>Bacillota</taxon>
        <taxon>Bacilli</taxon>
        <taxon>Bacillales</taxon>
        <taxon>Paenibacillaceae</taxon>
        <taxon>Paenibacillus</taxon>
    </lineage>
</organism>
<reference evidence="2" key="1">
    <citation type="journal article" date="2019" name="Int. J. Syst. Evol. Microbiol.">
        <title>The Global Catalogue of Microorganisms (GCM) 10K type strain sequencing project: providing services to taxonomists for standard genome sequencing and annotation.</title>
        <authorList>
            <consortium name="The Broad Institute Genomics Platform"/>
            <consortium name="The Broad Institute Genome Sequencing Center for Infectious Disease"/>
            <person name="Wu L."/>
            <person name="Ma J."/>
        </authorList>
    </citation>
    <scope>NUCLEOTIDE SEQUENCE [LARGE SCALE GENOMIC DNA]</scope>
    <source>
        <strain evidence="2">CCUG 59189</strain>
    </source>
</reference>